<evidence type="ECO:0008006" key="6">
    <source>
        <dbReference type="Google" id="ProtNLM"/>
    </source>
</evidence>
<evidence type="ECO:0000256" key="2">
    <source>
        <dbReference type="ARBA" id="ARBA00023235"/>
    </source>
</evidence>
<keyword evidence="4" id="KW-0684">Rhamnose metabolism</keyword>
<evidence type="ECO:0000313" key="5">
    <source>
        <dbReference type="EMBL" id="KKO06185.1"/>
    </source>
</evidence>
<dbReference type="Gene3D" id="3.30.70.100">
    <property type="match status" value="1"/>
</dbReference>
<reference evidence="5" key="1">
    <citation type="journal article" date="2015" name="Nature">
        <title>Complex archaea that bridge the gap between prokaryotes and eukaryotes.</title>
        <authorList>
            <person name="Spang A."/>
            <person name="Saw J.H."/>
            <person name="Jorgensen S.L."/>
            <person name="Zaremba-Niedzwiedzka K."/>
            <person name="Martijn J."/>
            <person name="Lind A.E."/>
            <person name="van Eijk R."/>
            <person name="Schleper C."/>
            <person name="Guy L."/>
            <person name="Ettema T.J."/>
        </authorList>
    </citation>
    <scope>NUCLEOTIDE SEQUENCE</scope>
</reference>
<dbReference type="InterPro" id="IPR008000">
    <property type="entry name" value="Rham/fucose_mutarotase"/>
</dbReference>
<organism evidence="5">
    <name type="scientific">marine sediment metagenome</name>
    <dbReference type="NCBI Taxonomy" id="412755"/>
    <lineage>
        <taxon>unclassified sequences</taxon>
        <taxon>metagenomes</taxon>
        <taxon>ecological metagenomes</taxon>
    </lineage>
</organism>
<dbReference type="AlphaFoldDB" id="A0A0F9VQ48"/>
<dbReference type="InterPro" id="IPR013448">
    <property type="entry name" value="L-rhamnose_mutarotase"/>
</dbReference>
<dbReference type="PANTHER" id="PTHR34389:SF2">
    <property type="entry name" value="L-RHAMNOSE MUTAROTASE"/>
    <property type="match status" value="1"/>
</dbReference>
<dbReference type="Pfam" id="PF05336">
    <property type="entry name" value="rhaM"/>
    <property type="match status" value="1"/>
</dbReference>
<dbReference type="GO" id="GO:0016857">
    <property type="term" value="F:racemase and epimerase activity, acting on carbohydrates and derivatives"/>
    <property type="evidence" value="ECO:0007669"/>
    <property type="project" value="InterPro"/>
</dbReference>
<accession>A0A0F9VQ48</accession>
<keyword evidence="3" id="KW-0119">Carbohydrate metabolism</keyword>
<dbReference type="GO" id="GO:0005737">
    <property type="term" value="C:cytoplasm"/>
    <property type="evidence" value="ECO:0007669"/>
    <property type="project" value="InterPro"/>
</dbReference>
<protein>
    <recommendedName>
        <fullName evidence="6">L-rhamnose mutarotase</fullName>
    </recommendedName>
</protein>
<dbReference type="PANTHER" id="PTHR34389">
    <property type="entry name" value="L-RHAMNOSE MUTAROTASE"/>
    <property type="match status" value="1"/>
</dbReference>
<evidence type="ECO:0000256" key="3">
    <source>
        <dbReference type="ARBA" id="ARBA00023277"/>
    </source>
</evidence>
<sequence>MIRKGFKMKIYPDKIAEYTKRHNQIWPELEILLKEQGVKNYSIFFDEETHILFGYVEVGSNGNWHAIAHTDICKKWWAYMKDLMETNLDNSPVTVDLKNVFYMSS</sequence>
<dbReference type="GO" id="GO:0019301">
    <property type="term" value="P:rhamnose catabolic process"/>
    <property type="evidence" value="ECO:0007669"/>
    <property type="project" value="TreeGrafter"/>
</dbReference>
<dbReference type="SUPFAM" id="SSF54909">
    <property type="entry name" value="Dimeric alpha+beta barrel"/>
    <property type="match status" value="1"/>
</dbReference>
<dbReference type="HAMAP" id="MF_01663">
    <property type="entry name" value="L_rham_rotase"/>
    <property type="match status" value="1"/>
</dbReference>
<dbReference type="InterPro" id="IPR011008">
    <property type="entry name" value="Dimeric_a/b-barrel"/>
</dbReference>
<proteinExistence type="inferred from homology"/>
<keyword evidence="1" id="KW-0963">Cytoplasm</keyword>
<evidence type="ECO:0000256" key="4">
    <source>
        <dbReference type="ARBA" id="ARBA00023308"/>
    </source>
</evidence>
<name>A0A0F9VQ48_9ZZZZ</name>
<comment type="caution">
    <text evidence="5">The sequence shown here is derived from an EMBL/GenBank/DDBJ whole genome shotgun (WGS) entry which is preliminary data.</text>
</comment>
<keyword evidence="2" id="KW-0413">Isomerase</keyword>
<dbReference type="EMBL" id="LAZR01000016">
    <property type="protein sequence ID" value="KKO06185.1"/>
    <property type="molecule type" value="Genomic_DNA"/>
</dbReference>
<dbReference type="NCBIfam" id="TIGR02625">
    <property type="entry name" value="YiiL_rotase"/>
    <property type="match status" value="1"/>
</dbReference>
<gene>
    <name evidence="5" type="ORF">LCGC14_0066030</name>
</gene>
<evidence type="ECO:0000256" key="1">
    <source>
        <dbReference type="ARBA" id="ARBA00022490"/>
    </source>
</evidence>